<dbReference type="EMBL" id="CABDVU010000001">
    <property type="protein sequence ID" value="VTN14376.1"/>
    <property type="molecule type" value="Genomic_DNA"/>
</dbReference>
<accession>A0A4U9D9W3</accession>
<name>A0A4U9D9W3_RAOTE</name>
<dbReference type="Proteomes" id="UP000339249">
    <property type="component" value="Unassembled WGS sequence"/>
</dbReference>
<proteinExistence type="predicted"/>
<evidence type="ECO:0000313" key="2">
    <source>
        <dbReference type="Proteomes" id="UP000339249"/>
    </source>
</evidence>
<organism evidence="1 2">
    <name type="scientific">Raoultella terrigena</name>
    <name type="common">Klebsiella terrigena</name>
    <dbReference type="NCBI Taxonomy" id="577"/>
    <lineage>
        <taxon>Bacteria</taxon>
        <taxon>Pseudomonadati</taxon>
        <taxon>Pseudomonadota</taxon>
        <taxon>Gammaproteobacteria</taxon>
        <taxon>Enterobacterales</taxon>
        <taxon>Enterobacteriaceae</taxon>
        <taxon>Klebsiella/Raoultella group</taxon>
        <taxon>Raoultella</taxon>
    </lineage>
</organism>
<gene>
    <name evidence="1" type="ORF">NCTC9185_06438</name>
</gene>
<dbReference type="AlphaFoldDB" id="A0A4U9D9W3"/>
<reference evidence="1 2" key="1">
    <citation type="submission" date="2019-04" db="EMBL/GenBank/DDBJ databases">
        <authorList>
            <consortium name="Pathogen Informatics"/>
        </authorList>
    </citation>
    <scope>NUCLEOTIDE SEQUENCE [LARGE SCALE GENOMIC DNA]</scope>
    <source>
        <strain evidence="1 2">NCTC9185</strain>
    </source>
</reference>
<sequence>MRNQDLILAASKCRVTTRFRNYDWPAGAS</sequence>
<evidence type="ECO:0000313" key="1">
    <source>
        <dbReference type="EMBL" id="VTN14376.1"/>
    </source>
</evidence>
<protein>
    <submittedName>
        <fullName evidence="1">Uncharacterized protein</fullName>
    </submittedName>
</protein>